<dbReference type="PANTHER" id="PTHR46211:SF14">
    <property type="entry name" value="GLYCEROPHOSPHODIESTER PHOSPHODIESTERASE"/>
    <property type="match status" value="1"/>
</dbReference>
<dbReference type="GeneID" id="99988455"/>
<keyword evidence="1" id="KW-0732">Signal</keyword>
<dbReference type="RefSeq" id="WP_090260815.1">
    <property type="nucleotide sequence ID" value="NZ_FOIR01000005.1"/>
</dbReference>
<organism evidence="3 4">
    <name type="scientific">Roseivirga pacifica</name>
    <dbReference type="NCBI Taxonomy" id="1267423"/>
    <lineage>
        <taxon>Bacteria</taxon>
        <taxon>Pseudomonadati</taxon>
        <taxon>Bacteroidota</taxon>
        <taxon>Cytophagia</taxon>
        <taxon>Cytophagales</taxon>
        <taxon>Roseivirgaceae</taxon>
        <taxon>Roseivirga</taxon>
    </lineage>
</organism>
<dbReference type="GO" id="GO:0008081">
    <property type="term" value="F:phosphoric diester hydrolase activity"/>
    <property type="evidence" value="ECO:0007669"/>
    <property type="project" value="InterPro"/>
</dbReference>
<feature type="signal peptide" evidence="1">
    <location>
        <begin position="1"/>
        <end position="18"/>
    </location>
</feature>
<gene>
    <name evidence="3" type="ORF">SAMN05216290_3789</name>
</gene>
<evidence type="ECO:0000256" key="1">
    <source>
        <dbReference type="SAM" id="SignalP"/>
    </source>
</evidence>
<dbReference type="STRING" id="1267423.SAMN05216290_3789"/>
<dbReference type="Gene3D" id="3.20.20.190">
    <property type="entry name" value="Phosphatidylinositol (PI) phosphodiesterase"/>
    <property type="match status" value="1"/>
</dbReference>
<dbReference type="EMBL" id="FOIR01000005">
    <property type="protein sequence ID" value="SEW42157.1"/>
    <property type="molecule type" value="Genomic_DNA"/>
</dbReference>
<dbReference type="InterPro" id="IPR030395">
    <property type="entry name" value="GP_PDE_dom"/>
</dbReference>
<name>A0A1I0RLV3_9BACT</name>
<dbReference type="SUPFAM" id="SSF51695">
    <property type="entry name" value="PLC-like phosphodiesterases"/>
    <property type="match status" value="1"/>
</dbReference>
<dbReference type="Proteomes" id="UP000199437">
    <property type="component" value="Unassembled WGS sequence"/>
</dbReference>
<dbReference type="InterPro" id="IPR017946">
    <property type="entry name" value="PLC-like_Pdiesterase_TIM-brl"/>
</dbReference>
<dbReference type="OrthoDB" id="384721at2"/>
<dbReference type="AlphaFoldDB" id="A0A1I0RLV3"/>
<dbReference type="PANTHER" id="PTHR46211">
    <property type="entry name" value="GLYCEROPHOSPHORYL DIESTER PHOSPHODIESTERASE"/>
    <property type="match status" value="1"/>
</dbReference>
<reference evidence="4" key="1">
    <citation type="submission" date="2016-10" db="EMBL/GenBank/DDBJ databases">
        <authorList>
            <person name="Varghese N."/>
            <person name="Submissions S."/>
        </authorList>
    </citation>
    <scope>NUCLEOTIDE SEQUENCE [LARGE SCALE GENOMIC DNA]</scope>
    <source>
        <strain evidence="4">CGMCC 1.12402</strain>
    </source>
</reference>
<feature type="domain" description="GP-PDE" evidence="2">
    <location>
        <begin position="21"/>
        <end position="289"/>
    </location>
</feature>
<evidence type="ECO:0000313" key="3">
    <source>
        <dbReference type="EMBL" id="SEW42157.1"/>
    </source>
</evidence>
<sequence>MKYIFTLAFSFMVSAVFAQQLDIQGHRGARGLVPENTIPAFIRAIEEGVTTLELDVVITKDKQVLVSHEPYLSADICSKPNGEPIAKGEAHDFNIYQMTYAEIAKYDCGIRGNSRFPEQEPMKVSKPLLKDVIDAAEQYLADNDLPKVQYNIELKSSEKGDGVSHPEVTEFSELVFDLLSDKLTADRYTIQCFDFRVLQYWHKTYSNVRLVALVENIKGVEKNIETLGFTPYAYSPYYKLLNKKSVAACHAMGMKVVPWTVNTLKEMKDLVELGVDGIITDYPNLAKGL</sequence>
<proteinExistence type="predicted"/>
<dbReference type="PROSITE" id="PS51704">
    <property type="entry name" value="GP_PDE"/>
    <property type="match status" value="1"/>
</dbReference>
<keyword evidence="4" id="KW-1185">Reference proteome</keyword>
<dbReference type="Pfam" id="PF03009">
    <property type="entry name" value="GDPD"/>
    <property type="match status" value="1"/>
</dbReference>
<protein>
    <submittedName>
        <fullName evidence="3">Glycerophosphoryl diester phosphodiesterase</fullName>
    </submittedName>
</protein>
<dbReference type="GO" id="GO:0006629">
    <property type="term" value="P:lipid metabolic process"/>
    <property type="evidence" value="ECO:0007669"/>
    <property type="project" value="InterPro"/>
</dbReference>
<evidence type="ECO:0000259" key="2">
    <source>
        <dbReference type="PROSITE" id="PS51704"/>
    </source>
</evidence>
<accession>A0A1I0RLV3</accession>
<evidence type="ECO:0000313" key="4">
    <source>
        <dbReference type="Proteomes" id="UP000199437"/>
    </source>
</evidence>
<feature type="chain" id="PRO_5011658023" evidence="1">
    <location>
        <begin position="19"/>
        <end position="289"/>
    </location>
</feature>